<keyword evidence="6 13" id="KW-0441">Lipid A biosynthesis</keyword>
<dbReference type="SUPFAM" id="SSF52540">
    <property type="entry name" value="P-loop containing nucleoside triphosphate hydrolases"/>
    <property type="match status" value="1"/>
</dbReference>
<feature type="binding site" evidence="13">
    <location>
        <begin position="54"/>
        <end position="61"/>
    </location>
    <ligand>
        <name>ATP</name>
        <dbReference type="ChEBI" id="CHEBI:30616"/>
    </ligand>
</feature>
<dbReference type="Proteomes" id="UP000320314">
    <property type="component" value="Unassembled WGS sequence"/>
</dbReference>
<dbReference type="GO" id="GO:0009244">
    <property type="term" value="P:lipopolysaccharide core region biosynthetic process"/>
    <property type="evidence" value="ECO:0007669"/>
    <property type="project" value="TreeGrafter"/>
</dbReference>
<accession>A0A506U065</accession>
<keyword evidence="7 13" id="KW-0808">Transferase</keyword>
<evidence type="ECO:0000256" key="6">
    <source>
        <dbReference type="ARBA" id="ARBA00022556"/>
    </source>
</evidence>
<reference evidence="14 15" key="1">
    <citation type="submission" date="2019-06" db="EMBL/GenBank/DDBJ databases">
        <authorList>
            <person name="Li M."/>
        </authorList>
    </citation>
    <scope>NUCLEOTIDE SEQUENCE [LARGE SCALE GENOMIC DNA]</scope>
    <source>
        <strain evidence="14 15">BGMRC6574</strain>
    </source>
</reference>
<dbReference type="PANTHER" id="PTHR42724:SF1">
    <property type="entry name" value="TETRAACYLDISACCHARIDE 4'-KINASE, MITOCHONDRIAL-RELATED"/>
    <property type="match status" value="1"/>
</dbReference>
<evidence type="ECO:0000256" key="3">
    <source>
        <dbReference type="ARBA" id="ARBA00012071"/>
    </source>
</evidence>
<gene>
    <name evidence="13" type="primary">lpxK</name>
    <name evidence="14" type="ORF">FJU11_14170</name>
</gene>
<dbReference type="NCBIfam" id="TIGR00682">
    <property type="entry name" value="lpxK"/>
    <property type="match status" value="1"/>
</dbReference>
<evidence type="ECO:0000256" key="4">
    <source>
        <dbReference type="ARBA" id="ARBA00016436"/>
    </source>
</evidence>
<dbReference type="HAMAP" id="MF_00409">
    <property type="entry name" value="LpxK"/>
    <property type="match status" value="1"/>
</dbReference>
<keyword evidence="8 13" id="KW-0547">Nucleotide-binding</keyword>
<comment type="pathway">
    <text evidence="2 13">Glycolipid biosynthesis; lipid IV(A) biosynthesis; lipid IV(A) from (3R)-3-hydroxytetradecanoyl-[acyl-carrier-protein] and UDP-N-acetyl-alpha-D-glucosamine: step 6/6.</text>
</comment>
<dbReference type="InterPro" id="IPR003758">
    <property type="entry name" value="LpxK"/>
</dbReference>
<dbReference type="UniPathway" id="UPA00359">
    <property type="reaction ID" value="UER00482"/>
</dbReference>
<comment type="caution">
    <text evidence="14">The sequence shown here is derived from an EMBL/GenBank/DDBJ whole genome shotgun (WGS) entry which is preliminary data.</text>
</comment>
<dbReference type="EC" id="2.7.1.130" evidence="3 13"/>
<evidence type="ECO:0000313" key="15">
    <source>
        <dbReference type="Proteomes" id="UP000320314"/>
    </source>
</evidence>
<keyword evidence="5 13" id="KW-0444">Lipid biosynthesis</keyword>
<evidence type="ECO:0000256" key="13">
    <source>
        <dbReference type="HAMAP-Rule" id="MF_00409"/>
    </source>
</evidence>
<proteinExistence type="inferred from homology"/>
<evidence type="ECO:0000256" key="7">
    <source>
        <dbReference type="ARBA" id="ARBA00022679"/>
    </source>
</evidence>
<comment type="catalytic activity">
    <reaction evidence="13">
        <text>a lipid A disaccharide + ATP = a lipid IVA + ADP + H(+)</text>
        <dbReference type="Rhea" id="RHEA:67840"/>
        <dbReference type="ChEBI" id="CHEBI:15378"/>
        <dbReference type="ChEBI" id="CHEBI:30616"/>
        <dbReference type="ChEBI" id="CHEBI:176343"/>
        <dbReference type="ChEBI" id="CHEBI:176425"/>
        <dbReference type="ChEBI" id="CHEBI:456216"/>
        <dbReference type="EC" id="2.7.1.130"/>
    </reaction>
</comment>
<evidence type="ECO:0000256" key="1">
    <source>
        <dbReference type="ARBA" id="ARBA00002274"/>
    </source>
</evidence>
<dbReference type="AlphaFoldDB" id="A0A506U065"/>
<evidence type="ECO:0000256" key="10">
    <source>
        <dbReference type="ARBA" id="ARBA00022840"/>
    </source>
</evidence>
<evidence type="ECO:0000256" key="12">
    <source>
        <dbReference type="ARBA" id="ARBA00029757"/>
    </source>
</evidence>
<comment type="similarity">
    <text evidence="13">Belongs to the LpxK family.</text>
</comment>
<evidence type="ECO:0000256" key="9">
    <source>
        <dbReference type="ARBA" id="ARBA00022777"/>
    </source>
</evidence>
<dbReference type="EMBL" id="VHLH01000028">
    <property type="protein sequence ID" value="TPW26601.1"/>
    <property type="molecule type" value="Genomic_DNA"/>
</dbReference>
<dbReference type="OrthoDB" id="9766423at2"/>
<protein>
    <recommendedName>
        <fullName evidence="4 13">Tetraacyldisaccharide 4'-kinase</fullName>
        <ecNumber evidence="3 13">2.7.1.130</ecNumber>
    </recommendedName>
    <alternativeName>
        <fullName evidence="12 13">Lipid A 4'-kinase</fullName>
    </alternativeName>
</protein>
<evidence type="ECO:0000256" key="5">
    <source>
        <dbReference type="ARBA" id="ARBA00022516"/>
    </source>
</evidence>
<comment type="function">
    <text evidence="1 13">Transfers the gamma-phosphate of ATP to the 4'-position of a tetraacyldisaccharide 1-phosphate intermediate (termed DS-1-P) to form tetraacyldisaccharide 1,4'-bis-phosphate (lipid IVA).</text>
</comment>
<evidence type="ECO:0000256" key="11">
    <source>
        <dbReference type="ARBA" id="ARBA00023098"/>
    </source>
</evidence>
<dbReference type="GO" id="GO:0009245">
    <property type="term" value="P:lipid A biosynthetic process"/>
    <property type="evidence" value="ECO:0007669"/>
    <property type="project" value="UniProtKB-UniRule"/>
</dbReference>
<dbReference type="InterPro" id="IPR027417">
    <property type="entry name" value="P-loop_NTPase"/>
</dbReference>
<dbReference type="GO" id="GO:0005886">
    <property type="term" value="C:plasma membrane"/>
    <property type="evidence" value="ECO:0007669"/>
    <property type="project" value="TreeGrafter"/>
</dbReference>
<dbReference type="GO" id="GO:0005524">
    <property type="term" value="F:ATP binding"/>
    <property type="evidence" value="ECO:0007669"/>
    <property type="project" value="UniProtKB-UniRule"/>
</dbReference>
<evidence type="ECO:0000256" key="8">
    <source>
        <dbReference type="ARBA" id="ARBA00022741"/>
    </source>
</evidence>
<dbReference type="RefSeq" id="WP_141167727.1">
    <property type="nucleotide sequence ID" value="NZ_VHLH01000028.1"/>
</dbReference>
<name>A0A506U065_9HYPH</name>
<keyword evidence="11 13" id="KW-0443">Lipid metabolism</keyword>
<dbReference type="Pfam" id="PF02606">
    <property type="entry name" value="LpxK"/>
    <property type="match status" value="1"/>
</dbReference>
<keyword evidence="15" id="KW-1185">Reference proteome</keyword>
<dbReference type="GO" id="GO:0009029">
    <property type="term" value="F:lipid-A 4'-kinase activity"/>
    <property type="evidence" value="ECO:0007669"/>
    <property type="project" value="UniProtKB-UniRule"/>
</dbReference>
<evidence type="ECO:0000256" key="2">
    <source>
        <dbReference type="ARBA" id="ARBA00004870"/>
    </source>
</evidence>
<keyword evidence="9 13" id="KW-0418">Kinase</keyword>
<keyword evidence="10 13" id="KW-0067">ATP-binding</keyword>
<evidence type="ECO:0000313" key="14">
    <source>
        <dbReference type="EMBL" id="TPW26601.1"/>
    </source>
</evidence>
<dbReference type="PANTHER" id="PTHR42724">
    <property type="entry name" value="TETRAACYLDISACCHARIDE 4'-KINASE"/>
    <property type="match status" value="1"/>
</dbReference>
<sequence>MARTPPPFWWREGSWQAGALAPFGGLVGAIAARRMDHAPRVPAGAPVLCVGNFTVGGAGKTPTALALAGRARERGLAPGFLSRGYARASDGTLVVDPAVHTAADVGDEPLLLARDAPTVVATDRVEGARKLLGEGVDFIVMDDGFQSARLGFDAGILVVDATRGLGNGRVLPAGPLRAPLERQLVHADALILVGEGNAADGIAARAKASGRAVHRAHLVPRDDGSLAGCRVLAFAAIGDPEKFFRTVVSLGADLCARHGLRDHQAIDERKAADLLAEAERLGAMPVTTAKDAVRLAGAKGAAGELLRAARVVEVDMVFDRADAADAMIDTALAAFAAREGPA</sequence>
<organism evidence="14 15">
    <name type="scientific">Pararhizobium mangrovi</name>
    <dbReference type="NCBI Taxonomy" id="2590452"/>
    <lineage>
        <taxon>Bacteria</taxon>
        <taxon>Pseudomonadati</taxon>
        <taxon>Pseudomonadota</taxon>
        <taxon>Alphaproteobacteria</taxon>
        <taxon>Hyphomicrobiales</taxon>
        <taxon>Rhizobiaceae</taxon>
        <taxon>Rhizobium/Agrobacterium group</taxon>
        <taxon>Pararhizobium</taxon>
    </lineage>
</organism>